<evidence type="ECO:0000313" key="2">
    <source>
        <dbReference type="EMBL" id="GJE07547.1"/>
    </source>
</evidence>
<proteinExistence type="predicted"/>
<comment type="caution">
    <text evidence="2">The sequence shown here is derived from an EMBL/GenBank/DDBJ whole genome shotgun (WGS) entry which is preliminary data.</text>
</comment>
<name>A0ABQ4SWL4_9HYPH</name>
<dbReference type="EMBL" id="BPQR01000046">
    <property type="protein sequence ID" value="GJE07547.1"/>
    <property type="molecule type" value="Genomic_DNA"/>
</dbReference>
<organism evidence="2 3">
    <name type="scientific">Methylobacterium jeotgali</name>
    <dbReference type="NCBI Taxonomy" id="381630"/>
    <lineage>
        <taxon>Bacteria</taxon>
        <taxon>Pseudomonadati</taxon>
        <taxon>Pseudomonadota</taxon>
        <taxon>Alphaproteobacteria</taxon>
        <taxon>Hyphomicrobiales</taxon>
        <taxon>Methylobacteriaceae</taxon>
        <taxon>Methylobacterium</taxon>
    </lineage>
</organism>
<evidence type="ECO:0000313" key="3">
    <source>
        <dbReference type="Proteomes" id="UP001055102"/>
    </source>
</evidence>
<feature type="region of interest" description="Disordered" evidence="1">
    <location>
        <begin position="1"/>
        <end position="20"/>
    </location>
</feature>
<gene>
    <name evidence="2" type="ORF">AOPFMNJM_2876</name>
</gene>
<evidence type="ECO:0000256" key="1">
    <source>
        <dbReference type="SAM" id="MobiDB-lite"/>
    </source>
</evidence>
<feature type="compositionally biased region" description="Low complexity" evidence="1">
    <location>
        <begin position="8"/>
        <end position="20"/>
    </location>
</feature>
<reference evidence="2" key="1">
    <citation type="journal article" date="2021" name="Front. Microbiol.">
        <title>Comprehensive Comparative Genomics and Phenotyping of Methylobacterium Species.</title>
        <authorList>
            <person name="Alessa O."/>
            <person name="Ogura Y."/>
            <person name="Fujitani Y."/>
            <person name="Takami H."/>
            <person name="Hayashi T."/>
            <person name="Sahin N."/>
            <person name="Tani A."/>
        </authorList>
    </citation>
    <scope>NUCLEOTIDE SEQUENCE</scope>
    <source>
        <strain evidence="2">LMG 23639</strain>
    </source>
</reference>
<keyword evidence="3" id="KW-1185">Reference proteome</keyword>
<protein>
    <submittedName>
        <fullName evidence="2">Uncharacterized protein</fullName>
    </submittedName>
</protein>
<dbReference type="RefSeq" id="WP_238276770.1">
    <property type="nucleotide sequence ID" value="NZ_BPQR01000046.1"/>
</dbReference>
<accession>A0ABQ4SWL4</accession>
<sequence>MTKPQEKSAPSRAEEAMAAAPAAHLDRPLVLGIGAGTLGFHPPDVDGRLVYRWSGPEPSSAILYGAVPEGARRISLVLARPVPAALAGRVRVSVDGQPVPVEAGPADAPGLPEGLTALSGPITPAPADTRGLRIDIRLDHTMPEPGAERPERLVGLAVHAVLFTR</sequence>
<reference evidence="2" key="2">
    <citation type="submission" date="2021-08" db="EMBL/GenBank/DDBJ databases">
        <authorList>
            <person name="Tani A."/>
            <person name="Ola A."/>
            <person name="Ogura Y."/>
            <person name="Katsura K."/>
            <person name="Hayashi T."/>
        </authorList>
    </citation>
    <scope>NUCLEOTIDE SEQUENCE</scope>
    <source>
        <strain evidence="2">LMG 23639</strain>
    </source>
</reference>
<dbReference type="Proteomes" id="UP001055102">
    <property type="component" value="Unassembled WGS sequence"/>
</dbReference>